<dbReference type="EMBL" id="CAQQ02045583">
    <property type="status" value="NOT_ANNOTATED_CDS"/>
    <property type="molecule type" value="Genomic_DNA"/>
</dbReference>
<dbReference type="HOGENOM" id="CLU_2925229_0_0_1"/>
<dbReference type="EnsemblMetazoa" id="MESCA002309-RA">
    <property type="protein sequence ID" value="MESCA002309-PA"/>
    <property type="gene ID" value="MESCA002309"/>
</dbReference>
<evidence type="ECO:0000313" key="1">
    <source>
        <dbReference type="EnsemblMetazoa" id="MESCA002309-PA"/>
    </source>
</evidence>
<dbReference type="EMBL" id="CAQQ02045582">
    <property type="status" value="NOT_ANNOTATED_CDS"/>
    <property type="molecule type" value="Genomic_DNA"/>
</dbReference>
<protein>
    <submittedName>
        <fullName evidence="1">Uncharacterized protein</fullName>
    </submittedName>
</protein>
<evidence type="ECO:0000313" key="2">
    <source>
        <dbReference type="Proteomes" id="UP000015102"/>
    </source>
</evidence>
<organism evidence="1 2">
    <name type="scientific">Megaselia scalaris</name>
    <name type="common">Humpbacked fly</name>
    <name type="synonym">Phora scalaris</name>
    <dbReference type="NCBI Taxonomy" id="36166"/>
    <lineage>
        <taxon>Eukaryota</taxon>
        <taxon>Metazoa</taxon>
        <taxon>Ecdysozoa</taxon>
        <taxon>Arthropoda</taxon>
        <taxon>Hexapoda</taxon>
        <taxon>Insecta</taxon>
        <taxon>Pterygota</taxon>
        <taxon>Neoptera</taxon>
        <taxon>Endopterygota</taxon>
        <taxon>Diptera</taxon>
        <taxon>Brachycera</taxon>
        <taxon>Muscomorpha</taxon>
        <taxon>Platypezoidea</taxon>
        <taxon>Phoridae</taxon>
        <taxon>Megaseliini</taxon>
        <taxon>Megaselia</taxon>
    </lineage>
</organism>
<dbReference type="Proteomes" id="UP000015102">
    <property type="component" value="Unassembled WGS sequence"/>
</dbReference>
<proteinExistence type="predicted"/>
<accession>T1GG05</accession>
<name>T1GG05_MEGSC</name>
<keyword evidence="2" id="KW-1185">Reference proteome</keyword>
<reference evidence="2" key="1">
    <citation type="submission" date="2013-02" db="EMBL/GenBank/DDBJ databases">
        <authorList>
            <person name="Hughes D."/>
        </authorList>
    </citation>
    <scope>NUCLEOTIDE SEQUENCE</scope>
    <source>
        <strain>Durham</strain>
        <strain evidence="2">NC isolate 2 -- Noor lab</strain>
    </source>
</reference>
<dbReference type="AlphaFoldDB" id="T1GG05"/>
<reference evidence="1" key="2">
    <citation type="submission" date="2015-06" db="UniProtKB">
        <authorList>
            <consortium name="EnsemblMetazoa"/>
        </authorList>
    </citation>
    <scope>IDENTIFICATION</scope>
</reference>
<sequence length="61" mass="7023">MIRSKRLRCTGQTRSDYYDLSSGSAKPKLDYTISLYNLSVLLYDSESRTFCFRHTKEGCCG</sequence>